<proteinExistence type="predicted"/>
<reference evidence="4" key="1">
    <citation type="submission" date="2020-02" db="EMBL/GenBank/DDBJ databases">
        <authorList>
            <person name="Meier V. D."/>
        </authorList>
    </citation>
    <scope>NUCLEOTIDE SEQUENCE</scope>
    <source>
        <strain evidence="4">AVDCRST_MAG86</strain>
    </source>
</reference>
<keyword evidence="3" id="KW-1133">Transmembrane helix</keyword>
<evidence type="ECO:0000256" key="3">
    <source>
        <dbReference type="SAM" id="Phobius"/>
    </source>
</evidence>
<feature type="coiled-coil region" evidence="1">
    <location>
        <begin position="32"/>
        <end position="88"/>
    </location>
</feature>
<evidence type="ECO:0000256" key="2">
    <source>
        <dbReference type="SAM" id="MobiDB-lite"/>
    </source>
</evidence>
<evidence type="ECO:0000256" key="1">
    <source>
        <dbReference type="SAM" id="Coils"/>
    </source>
</evidence>
<keyword evidence="1" id="KW-0175">Coiled coil</keyword>
<dbReference type="EMBL" id="CADCWP010000366">
    <property type="protein sequence ID" value="CAA9588704.1"/>
    <property type="molecule type" value="Genomic_DNA"/>
</dbReference>
<evidence type="ECO:0000313" key="4">
    <source>
        <dbReference type="EMBL" id="CAA9588704.1"/>
    </source>
</evidence>
<gene>
    <name evidence="4" type="ORF">AVDCRST_MAG86-4406</name>
</gene>
<keyword evidence="3" id="KW-0812">Transmembrane</keyword>
<accession>A0A6J4VTN2</accession>
<organism evidence="4">
    <name type="scientific">uncultured Truepera sp</name>
    <dbReference type="NCBI Taxonomy" id="543023"/>
    <lineage>
        <taxon>Bacteria</taxon>
        <taxon>Thermotogati</taxon>
        <taxon>Deinococcota</taxon>
        <taxon>Deinococci</taxon>
        <taxon>Trueperales</taxon>
        <taxon>Trueperaceae</taxon>
        <taxon>Truepera</taxon>
        <taxon>environmental samples</taxon>
    </lineage>
</organism>
<name>A0A6J4VTN2_9DEIN</name>
<feature type="transmembrane region" description="Helical" evidence="3">
    <location>
        <begin position="6"/>
        <end position="24"/>
    </location>
</feature>
<feature type="region of interest" description="Disordered" evidence="2">
    <location>
        <begin position="104"/>
        <end position="136"/>
    </location>
</feature>
<dbReference type="InterPro" id="IPR009386">
    <property type="entry name" value="ZapG-like"/>
</dbReference>
<dbReference type="Pfam" id="PF06295">
    <property type="entry name" value="ZapG-like"/>
    <property type="match status" value="1"/>
</dbReference>
<dbReference type="AlphaFoldDB" id="A0A6J4VTN2"/>
<sequence length="136" mass="14821">MAQTFQLLAACALGALLMYGYLFLRGRENAEVKRLQAKLTAKTDELAAYKSDVREHFLGTAEVVGELADLYKNVVEQLERDAHRLVGEAHFRASLGERRALGRSTPEVAAVKEDEVPDTPASAPVAAPTLSPSRQV</sequence>
<protein>
    <recommendedName>
        <fullName evidence="5">DUF1043 family protein</fullName>
    </recommendedName>
</protein>
<evidence type="ECO:0008006" key="5">
    <source>
        <dbReference type="Google" id="ProtNLM"/>
    </source>
</evidence>
<keyword evidence="3" id="KW-0472">Membrane</keyword>